<sequence length="379" mass="41512">MTTPHSTPGTTDSGLIKWSFAAAVAARTTPAGPTPPARAMQEAVASMRHHAETSVDHVHRISGLEAARDLRDAPVVVVDRAGWAKANAATFAALLEPAMNELAGRYRARGRGSNELTQWIGSRATAAEAGAILAFLSTKVLGQYDPYAGLTSPEAARRNPGGRLMIVAPNVLEVERELNVEPEDFRLWVCLHEQTHRVQFAAAPWLRDHMLGTIQELSSSMTGDVDQLKARMGRAVAAVGGQVRGRHREDDLLGPMSVVLGDRERELMSSAVATMSLLEGHANWVMDNVDSSVVSSVKTIRRRFDRRRDLQSPGQRVIRKFLGLDAKAKQYVQGQKFVTEVIEAAGLEGFNRVWDNAANLPTEAEIRDPQTWVHRVLKP</sequence>
<dbReference type="Proteomes" id="UP000270616">
    <property type="component" value="Unassembled WGS sequence"/>
</dbReference>
<evidence type="ECO:0000313" key="2">
    <source>
        <dbReference type="Proteomes" id="UP000270616"/>
    </source>
</evidence>
<keyword evidence="1" id="KW-0378">Hydrolase</keyword>
<dbReference type="EMBL" id="RKMF01000010">
    <property type="protein sequence ID" value="ROZ62806.1"/>
    <property type="molecule type" value="Genomic_DNA"/>
</dbReference>
<dbReference type="InterPro" id="IPR042271">
    <property type="entry name" value="Zinicin_2_N"/>
</dbReference>
<comment type="caution">
    <text evidence="1">The sequence shown here is derived from an EMBL/GenBank/DDBJ whole genome shotgun (WGS) entry which is preliminary data.</text>
</comment>
<dbReference type="Gene3D" id="1.20.150.30">
    <property type="entry name" value="Zincin-like metallopeptidase, N-terminal domain"/>
    <property type="match status" value="1"/>
</dbReference>
<dbReference type="OrthoDB" id="142939at2"/>
<proteinExistence type="predicted"/>
<dbReference type="RefSeq" id="WP_123825364.1">
    <property type="nucleotide sequence ID" value="NZ_RKMF01000010.1"/>
</dbReference>
<dbReference type="NCBIfam" id="TIGR03624">
    <property type="entry name" value="putative hydrolase"/>
    <property type="match status" value="1"/>
</dbReference>
<reference evidence="1 2" key="1">
    <citation type="submission" date="2018-10" db="EMBL/GenBank/DDBJ databases">
        <title>Kocuria sp. M5W7-7, whole genome shotgun sequence.</title>
        <authorList>
            <person name="Tuo L."/>
        </authorList>
    </citation>
    <scope>NUCLEOTIDE SEQUENCE [LARGE SCALE GENOMIC DNA]</scope>
    <source>
        <strain evidence="1 2">M5W7-7</strain>
    </source>
</reference>
<dbReference type="AlphaFoldDB" id="A0A3N3ZPA1"/>
<evidence type="ECO:0000313" key="1">
    <source>
        <dbReference type="EMBL" id="ROZ62806.1"/>
    </source>
</evidence>
<dbReference type="NCBIfam" id="TIGR03883">
    <property type="entry name" value="DUF2342_F420"/>
    <property type="match status" value="1"/>
</dbReference>
<keyword evidence="2" id="KW-1185">Reference proteome</keyword>
<dbReference type="Pfam" id="PF10103">
    <property type="entry name" value="Zincin_2"/>
    <property type="match status" value="1"/>
</dbReference>
<name>A0A3N3ZPA1_9MICC</name>
<dbReference type="PANTHER" id="PTHR39420:SF1">
    <property type="entry name" value="HYDROLASE"/>
    <property type="match status" value="1"/>
</dbReference>
<dbReference type="PANTHER" id="PTHR39420">
    <property type="match status" value="1"/>
</dbReference>
<protein>
    <submittedName>
        <fullName evidence="1">Hydrolase</fullName>
    </submittedName>
</protein>
<dbReference type="GO" id="GO:0016787">
    <property type="term" value="F:hydrolase activity"/>
    <property type="evidence" value="ECO:0007669"/>
    <property type="project" value="UniProtKB-KW"/>
</dbReference>
<accession>A0A3N3ZPA1</accession>
<gene>
    <name evidence="1" type="ORF">EDL96_08480</name>
</gene>
<dbReference type="InterPro" id="IPR018766">
    <property type="entry name" value="Zinicin_2"/>
</dbReference>
<organism evidence="1 2">
    <name type="scientific">Kocuria soli</name>
    <dbReference type="NCBI Taxonomy" id="2485125"/>
    <lineage>
        <taxon>Bacteria</taxon>
        <taxon>Bacillati</taxon>
        <taxon>Actinomycetota</taxon>
        <taxon>Actinomycetes</taxon>
        <taxon>Micrococcales</taxon>
        <taxon>Micrococcaceae</taxon>
        <taxon>Kocuria</taxon>
    </lineage>
</organism>
<dbReference type="InterPro" id="IPR022454">
    <property type="entry name" value="CHP03883_F420-assoc"/>
</dbReference>
<dbReference type="SUPFAM" id="SSF55486">
    <property type="entry name" value="Metalloproteases ('zincins'), catalytic domain"/>
    <property type="match status" value="1"/>
</dbReference>